<sequence>MKKVKVVTDSSARFLPEVAERLDIEMVSLSVMIDDVIYKDTDLDGKEFMNMMSQARALPKTSQPPIGEFVETYERLASEGYDIISLHMTGLLSGTVDAARQAAQMANANVTVIDTKFIDQALAFVCERAAEKANEGANLSEVTATVEEALDNSLLYIGIATLDNMVKGGRLSRATGILSNILNIKAVMQLLPTGLETMSKGRGLKTFKKWFKDLTETTLKHLNNVKKIGISHADGLETAEKFAAALTEQFPNAQISVLDTSPLVATHTGPGAFAIMIYSEES</sequence>
<evidence type="ECO:0000313" key="3">
    <source>
        <dbReference type="Proteomes" id="UP000298615"/>
    </source>
</evidence>
<gene>
    <name evidence="2" type="ORF">FA707_05545</name>
</gene>
<dbReference type="AlphaFoldDB" id="A0A4D7CU11"/>
<dbReference type="PANTHER" id="PTHR33434:SF8">
    <property type="entry name" value="DEGV DOMAIN-CONTAINING PROTEIN SPR1019"/>
    <property type="match status" value="1"/>
</dbReference>
<dbReference type="NCBIfam" id="TIGR00762">
    <property type="entry name" value="DegV"/>
    <property type="match status" value="1"/>
</dbReference>
<name>A0A4D7CU11_9ENTE</name>
<dbReference type="RefSeq" id="WP_136953293.1">
    <property type="nucleotide sequence ID" value="NZ_CP039712.1"/>
</dbReference>
<dbReference type="EMBL" id="CP039712">
    <property type="protein sequence ID" value="QCI86462.1"/>
    <property type="molecule type" value="Genomic_DNA"/>
</dbReference>
<organism evidence="2 3">
    <name type="scientific">Vagococcus zengguangii</name>
    <dbReference type="NCBI Taxonomy" id="2571750"/>
    <lineage>
        <taxon>Bacteria</taxon>
        <taxon>Bacillati</taxon>
        <taxon>Bacillota</taxon>
        <taxon>Bacilli</taxon>
        <taxon>Lactobacillales</taxon>
        <taxon>Enterococcaceae</taxon>
        <taxon>Vagococcus</taxon>
    </lineage>
</organism>
<evidence type="ECO:0000256" key="1">
    <source>
        <dbReference type="ARBA" id="ARBA00023121"/>
    </source>
</evidence>
<dbReference type="OrthoDB" id="5429275at2"/>
<dbReference type="GO" id="GO:0008289">
    <property type="term" value="F:lipid binding"/>
    <property type="evidence" value="ECO:0007669"/>
    <property type="project" value="UniProtKB-KW"/>
</dbReference>
<dbReference type="InterPro" id="IPR003797">
    <property type="entry name" value="DegV"/>
</dbReference>
<accession>A0A4D7CU11</accession>
<keyword evidence="3" id="KW-1185">Reference proteome</keyword>
<dbReference type="KEGG" id="vao:FA707_05545"/>
<dbReference type="InterPro" id="IPR043168">
    <property type="entry name" value="DegV_C"/>
</dbReference>
<dbReference type="PANTHER" id="PTHR33434">
    <property type="entry name" value="DEGV DOMAIN-CONTAINING PROTEIN DR_1986-RELATED"/>
    <property type="match status" value="1"/>
</dbReference>
<dbReference type="Gene3D" id="3.40.50.10170">
    <property type="match status" value="1"/>
</dbReference>
<keyword evidence="1" id="KW-0446">Lipid-binding</keyword>
<dbReference type="PROSITE" id="PS51482">
    <property type="entry name" value="DEGV"/>
    <property type="match status" value="1"/>
</dbReference>
<proteinExistence type="predicted"/>
<dbReference type="Proteomes" id="UP000298615">
    <property type="component" value="Chromosome"/>
</dbReference>
<dbReference type="Pfam" id="PF02645">
    <property type="entry name" value="DegV"/>
    <property type="match status" value="1"/>
</dbReference>
<dbReference type="Gene3D" id="3.30.1180.10">
    <property type="match status" value="1"/>
</dbReference>
<dbReference type="InterPro" id="IPR050270">
    <property type="entry name" value="DegV_domain_contain"/>
</dbReference>
<evidence type="ECO:0000313" key="2">
    <source>
        <dbReference type="EMBL" id="QCI86462.1"/>
    </source>
</evidence>
<reference evidence="2 3" key="1">
    <citation type="submission" date="2019-04" db="EMBL/GenBank/DDBJ databases">
        <title>Vagococcus sp. nov., isolated from faeces of yaks (Bos grunniens).</title>
        <authorList>
            <person name="Ge Y."/>
        </authorList>
    </citation>
    <scope>NUCLEOTIDE SEQUENCE [LARGE SCALE GENOMIC DNA]</scope>
    <source>
        <strain evidence="2 3">MN-17</strain>
    </source>
</reference>
<dbReference type="SUPFAM" id="SSF82549">
    <property type="entry name" value="DAK1/DegV-like"/>
    <property type="match status" value="1"/>
</dbReference>
<protein>
    <submittedName>
        <fullName evidence="2">DegV family protein</fullName>
    </submittedName>
</protein>